<comment type="caution">
    <text evidence="1">The sequence shown here is derived from an EMBL/GenBank/DDBJ whole genome shotgun (WGS) entry which is preliminary data.</text>
</comment>
<accession>A0A0D8FXV1</accession>
<sequence length="48" mass="5031">MDSLAYVTARVAQCSSEGDIASVGLDILESRICGLSNVGQLIEAMETL</sequence>
<dbReference type="AlphaFoldDB" id="A0A0D8FXV1"/>
<organism evidence="1 2">
    <name type="scientific">Ferrimicrobium acidiphilum DSM 19497</name>
    <dbReference type="NCBI Taxonomy" id="1121877"/>
    <lineage>
        <taxon>Bacteria</taxon>
        <taxon>Bacillati</taxon>
        <taxon>Actinomycetota</taxon>
        <taxon>Acidimicrobiia</taxon>
        <taxon>Acidimicrobiales</taxon>
        <taxon>Acidimicrobiaceae</taxon>
        <taxon>Ferrimicrobium</taxon>
    </lineage>
</organism>
<name>A0A0D8FXV1_9ACTN</name>
<dbReference type="Proteomes" id="UP000032336">
    <property type="component" value="Unassembled WGS sequence"/>
</dbReference>
<keyword evidence="2" id="KW-1185">Reference proteome</keyword>
<protein>
    <submittedName>
        <fullName evidence="1">Uncharacterized protein</fullName>
    </submittedName>
</protein>
<dbReference type="EMBL" id="JXUW01000008">
    <property type="protein sequence ID" value="KJE77102.1"/>
    <property type="molecule type" value="Genomic_DNA"/>
</dbReference>
<reference evidence="1 2" key="1">
    <citation type="submission" date="2015-01" db="EMBL/GenBank/DDBJ databases">
        <title>Draft genome of the acidophilic iron oxidizer Ferrimicrobium acidiphilum strain T23.</title>
        <authorList>
            <person name="Poehlein A."/>
            <person name="Eisen S."/>
            <person name="Schloemann M."/>
            <person name="Johnson B.D."/>
            <person name="Daniel R."/>
            <person name="Muehling M."/>
        </authorList>
    </citation>
    <scope>NUCLEOTIDE SEQUENCE [LARGE SCALE GENOMIC DNA]</scope>
    <source>
        <strain evidence="1 2">T23</strain>
    </source>
</reference>
<evidence type="ECO:0000313" key="1">
    <source>
        <dbReference type="EMBL" id="KJE77102.1"/>
    </source>
</evidence>
<evidence type="ECO:0000313" key="2">
    <source>
        <dbReference type="Proteomes" id="UP000032336"/>
    </source>
</evidence>
<proteinExistence type="predicted"/>
<gene>
    <name evidence="1" type="ORF">FEAC_12300</name>
</gene>
<dbReference type="STRING" id="1121877.FEAC_12300"/>